<comment type="subcellular location">
    <subcellularLocation>
        <location evidence="1">Nucleus</location>
    </subcellularLocation>
</comment>
<dbReference type="Gene3D" id="3.30.200.20">
    <property type="entry name" value="Phosphorylase Kinase, domain 1"/>
    <property type="match status" value="1"/>
</dbReference>
<dbReference type="RefSeq" id="XP_067081574.1">
    <property type="nucleotide sequence ID" value="XM_067225473.1"/>
</dbReference>
<reference evidence="11" key="1">
    <citation type="submission" date="2016-09" db="EMBL/GenBank/DDBJ databases">
        <authorList>
            <person name="Hebert L."/>
            <person name="Moumen B."/>
        </authorList>
    </citation>
    <scope>NUCLEOTIDE SEQUENCE [LARGE SCALE GENOMIC DNA]</scope>
    <source>
        <strain evidence="11">OVI</strain>
    </source>
</reference>
<dbReference type="GO" id="GO:0004693">
    <property type="term" value="F:cyclin-dependent protein serine/threonine kinase activity"/>
    <property type="evidence" value="ECO:0007669"/>
    <property type="project" value="TreeGrafter"/>
</dbReference>
<dbReference type="EMBL" id="CZPT02001525">
    <property type="protein sequence ID" value="SCU70815.1"/>
    <property type="molecule type" value="Genomic_DNA"/>
</dbReference>
<dbReference type="GO" id="GO:0005524">
    <property type="term" value="F:ATP binding"/>
    <property type="evidence" value="ECO:0007669"/>
    <property type="project" value="UniProtKB-KW"/>
</dbReference>
<gene>
    <name evidence="11" type="ORF">TEOVI_000239000</name>
</gene>
<keyword evidence="7" id="KW-0067">ATP-binding</keyword>
<dbReference type="EC" id="2.7.1.-" evidence="11"/>
<dbReference type="InterPro" id="IPR011009">
    <property type="entry name" value="Kinase-like_dom_sf"/>
</dbReference>
<keyword evidence="3" id="KW-0723">Serine/threonine-protein kinase</keyword>
<dbReference type="PANTHER" id="PTHR24056:SF233">
    <property type="entry name" value="CYCLIN-DEPENDENT KINASE 9"/>
    <property type="match status" value="1"/>
</dbReference>
<evidence type="ECO:0000313" key="12">
    <source>
        <dbReference type="Proteomes" id="UP000195570"/>
    </source>
</evidence>
<comment type="caution">
    <text evidence="11">The sequence shown here is derived from an EMBL/GenBank/DDBJ whole genome shotgun (WGS) entry which is preliminary data.</text>
</comment>
<protein>
    <submittedName>
        <fullName evidence="11">Cdc2-related kinase 8, putative</fullName>
        <ecNumber evidence="11">2.7.1.-</ecNumber>
    </submittedName>
</protein>
<dbReference type="PANTHER" id="PTHR24056">
    <property type="entry name" value="CELL DIVISION PROTEIN KINASE"/>
    <property type="match status" value="1"/>
</dbReference>
<keyword evidence="6 11" id="KW-0418">Kinase</keyword>
<evidence type="ECO:0000259" key="10">
    <source>
        <dbReference type="PROSITE" id="PS50011"/>
    </source>
</evidence>
<keyword evidence="8" id="KW-0539">Nucleus</keyword>
<comment type="similarity">
    <text evidence="2">Belongs to the protein kinase superfamily. CMGC Ser/Thr protein kinase family. CDC2/CDKX subfamily.</text>
</comment>
<evidence type="ECO:0000313" key="11">
    <source>
        <dbReference type="EMBL" id="SCU70815.1"/>
    </source>
</evidence>
<evidence type="ECO:0000256" key="9">
    <source>
        <dbReference type="SAM" id="MobiDB-lite"/>
    </source>
</evidence>
<evidence type="ECO:0000256" key="5">
    <source>
        <dbReference type="ARBA" id="ARBA00022741"/>
    </source>
</evidence>
<evidence type="ECO:0000256" key="4">
    <source>
        <dbReference type="ARBA" id="ARBA00022679"/>
    </source>
</evidence>
<evidence type="ECO:0000256" key="7">
    <source>
        <dbReference type="ARBA" id="ARBA00022840"/>
    </source>
</evidence>
<dbReference type="SMART" id="SM00220">
    <property type="entry name" value="S_TKc"/>
    <property type="match status" value="1"/>
</dbReference>
<feature type="region of interest" description="Disordered" evidence="9">
    <location>
        <begin position="1"/>
        <end position="21"/>
    </location>
</feature>
<proteinExistence type="inferred from homology"/>
<dbReference type="Proteomes" id="UP000195570">
    <property type="component" value="Unassembled WGS sequence"/>
</dbReference>
<evidence type="ECO:0000256" key="3">
    <source>
        <dbReference type="ARBA" id="ARBA00022527"/>
    </source>
</evidence>
<sequence length="398" mass="45321">MEQQGDSEAKEHGELTRNGITDNAYDNSVGAFNRTILDRYAHWMTQLDQGACGLRIWKAEELWKRYERVIRVGRGSFGSVFIVYDTERKAYLTVKCMELLGKPGPALRSLSQPTLREVILLSQIDHPNVVRLIDYYLTSDGMLHMCMPIVSHDLVSLIRIWKMRGPRGESSLGRMPLPTVKCVFRQLLRGLEYLHRRNIIHRDLKPSNVMLDDNGVVKIVDFGWARFVPRRWQGRLTGPPCVVTYRPPEILLGGQCSFKYDSSIDIWSAGCILYEMLTGGKAFSNARNEQQALAAITDMLGSPSSRSEVYYGAAGGSRLRPSKRQPRNFEERCRMVNMSNESIDFLGEMLQLEPNSRKSASQLLGHSWFSTSPLPCEPEEVSLPGSNTYRLLERKRTR</sequence>
<evidence type="ECO:0000256" key="8">
    <source>
        <dbReference type="ARBA" id="ARBA00023242"/>
    </source>
</evidence>
<dbReference type="InterPro" id="IPR050108">
    <property type="entry name" value="CDK"/>
</dbReference>
<dbReference type="PROSITE" id="PS50011">
    <property type="entry name" value="PROTEIN_KINASE_DOM"/>
    <property type="match status" value="1"/>
</dbReference>
<evidence type="ECO:0000256" key="1">
    <source>
        <dbReference type="ARBA" id="ARBA00004123"/>
    </source>
</evidence>
<dbReference type="InterPro" id="IPR000719">
    <property type="entry name" value="Prot_kinase_dom"/>
</dbReference>
<dbReference type="VEuPathDB" id="TriTrypDB:TEOVI_000239000"/>
<name>A0A1G4IEL5_TRYEQ</name>
<evidence type="ECO:0000256" key="2">
    <source>
        <dbReference type="ARBA" id="ARBA00006485"/>
    </source>
</evidence>
<keyword evidence="12" id="KW-1185">Reference proteome</keyword>
<dbReference type="GeneID" id="92376330"/>
<keyword evidence="4 11" id="KW-0808">Transferase</keyword>
<keyword evidence="5" id="KW-0547">Nucleotide-binding</keyword>
<organism evidence="11 12">
    <name type="scientific">Trypanosoma equiperdum</name>
    <dbReference type="NCBI Taxonomy" id="5694"/>
    <lineage>
        <taxon>Eukaryota</taxon>
        <taxon>Discoba</taxon>
        <taxon>Euglenozoa</taxon>
        <taxon>Kinetoplastea</taxon>
        <taxon>Metakinetoplastina</taxon>
        <taxon>Trypanosomatida</taxon>
        <taxon>Trypanosomatidae</taxon>
        <taxon>Trypanosoma</taxon>
    </lineage>
</organism>
<accession>A0A1G4IEL5</accession>
<evidence type="ECO:0000256" key="6">
    <source>
        <dbReference type="ARBA" id="ARBA00022777"/>
    </source>
</evidence>
<dbReference type="AlphaFoldDB" id="A0A1G4IEL5"/>
<dbReference type="Pfam" id="PF00069">
    <property type="entry name" value="Pkinase"/>
    <property type="match status" value="1"/>
</dbReference>
<dbReference type="GO" id="GO:0005634">
    <property type="term" value="C:nucleus"/>
    <property type="evidence" value="ECO:0007669"/>
    <property type="project" value="UniProtKB-SubCell"/>
</dbReference>
<dbReference type="FunFam" id="1.10.510.10:FF:001180">
    <property type="entry name" value="Cdc2-related kinase 8"/>
    <property type="match status" value="1"/>
</dbReference>
<dbReference type="SUPFAM" id="SSF56112">
    <property type="entry name" value="Protein kinase-like (PK-like)"/>
    <property type="match status" value="1"/>
</dbReference>
<feature type="domain" description="Protein kinase" evidence="10">
    <location>
        <begin position="66"/>
        <end position="369"/>
    </location>
</feature>
<dbReference type="InterPro" id="IPR008271">
    <property type="entry name" value="Ser/Thr_kinase_AS"/>
</dbReference>
<dbReference type="Gene3D" id="1.10.510.10">
    <property type="entry name" value="Transferase(Phosphotransferase) domain 1"/>
    <property type="match status" value="1"/>
</dbReference>
<dbReference type="PROSITE" id="PS00108">
    <property type="entry name" value="PROTEIN_KINASE_ST"/>
    <property type="match status" value="1"/>
</dbReference>
<dbReference type="SMR" id="A0A1G4IEL5"/>